<evidence type="ECO:0000313" key="2">
    <source>
        <dbReference type="EMBL" id="AIT06875.1"/>
    </source>
</evidence>
<sequence length="327" mass="33719">MIERGFLGLALLVTSSCAPHREAATAGAQAQPVASPRQLLHALALDTPGLAGLPATLRASVADEAAPAFVQAAPAFLAQAQSQDDAARAADCLTAAVYYEARSEPLDGQRAVAQVVLNRVRDRAFPHSVCGVVFQGSQRRTGCQFSFTCDGSMAYRRDPAAWQRARAVAEAALAGSVYAPIGAATFYHTNAILPWWASSLARIGAVGAHIFYRWRGAMEGALSFRAAYAGVEPLPLQPDVTDAAAQTAALYRDSGADGGVTVHRGQVAAIVRPDAPAATATAPAAIANAVAAPRITVAAGVRVHLGSVAPQRFVTAGATVGEETDPG</sequence>
<proteinExistence type="predicted"/>
<dbReference type="KEGG" id="stax:MC45_11385"/>
<keyword evidence="3" id="KW-1185">Reference proteome</keyword>
<dbReference type="InterPro" id="IPR011105">
    <property type="entry name" value="Cell_wall_hydrolase_SleB"/>
</dbReference>
<evidence type="ECO:0000259" key="1">
    <source>
        <dbReference type="Pfam" id="PF07486"/>
    </source>
</evidence>
<dbReference type="STRING" id="1549858.MC45_11385"/>
<dbReference type="Proteomes" id="UP000033200">
    <property type="component" value="Chromosome"/>
</dbReference>
<dbReference type="InterPro" id="IPR042047">
    <property type="entry name" value="SleB_dom1"/>
</dbReference>
<organism evidence="2 3">
    <name type="scientific">Sphingomonas taxi</name>
    <dbReference type="NCBI Taxonomy" id="1549858"/>
    <lineage>
        <taxon>Bacteria</taxon>
        <taxon>Pseudomonadati</taxon>
        <taxon>Pseudomonadota</taxon>
        <taxon>Alphaproteobacteria</taxon>
        <taxon>Sphingomonadales</taxon>
        <taxon>Sphingomonadaceae</taxon>
        <taxon>Sphingomonas</taxon>
    </lineage>
</organism>
<name>A0A097EH24_9SPHN</name>
<protein>
    <submittedName>
        <fullName evidence="2">Cell wall hydrolase</fullName>
    </submittedName>
</protein>
<dbReference type="HOGENOM" id="CLU_055986_0_0_5"/>
<reference evidence="2 3" key="1">
    <citation type="submission" date="2014-09" db="EMBL/GenBank/DDBJ databases">
        <title>Using Illumina technology Improving SMRT sequencing Genome Assembly by RASTools.</title>
        <authorList>
            <person name="Zhou Y."/>
            <person name="Ma T."/>
            <person name="Liu T."/>
        </authorList>
    </citation>
    <scope>NUCLEOTIDE SEQUENCE [LARGE SCALE GENOMIC DNA]</scope>
    <source>
        <strain evidence="2 3">ATCC 55669</strain>
    </source>
</reference>
<feature type="domain" description="Cell wall hydrolase SleB" evidence="1">
    <location>
        <begin position="103"/>
        <end position="212"/>
    </location>
</feature>
<dbReference type="EMBL" id="CP009571">
    <property type="protein sequence ID" value="AIT06875.1"/>
    <property type="molecule type" value="Genomic_DNA"/>
</dbReference>
<gene>
    <name evidence="2" type="ORF">MC45_11385</name>
</gene>
<accession>A0A097EH24</accession>
<dbReference type="AlphaFoldDB" id="A0A097EH24"/>
<evidence type="ECO:0000313" key="3">
    <source>
        <dbReference type="Proteomes" id="UP000033200"/>
    </source>
</evidence>
<dbReference type="Pfam" id="PF07486">
    <property type="entry name" value="Hydrolase_2"/>
    <property type="match status" value="1"/>
</dbReference>
<dbReference type="PROSITE" id="PS51257">
    <property type="entry name" value="PROKAR_LIPOPROTEIN"/>
    <property type="match status" value="1"/>
</dbReference>
<dbReference type="eggNOG" id="COG3773">
    <property type="taxonomic scope" value="Bacteria"/>
</dbReference>
<keyword evidence="2" id="KW-0378">Hydrolase</keyword>
<dbReference type="GO" id="GO:0016787">
    <property type="term" value="F:hydrolase activity"/>
    <property type="evidence" value="ECO:0007669"/>
    <property type="project" value="UniProtKB-KW"/>
</dbReference>
<dbReference type="Gene3D" id="1.10.10.2520">
    <property type="entry name" value="Cell wall hydrolase SleB, domain 1"/>
    <property type="match status" value="1"/>
</dbReference>